<dbReference type="Pfam" id="PF18998">
    <property type="entry name" value="Flg_new_2"/>
    <property type="match status" value="1"/>
</dbReference>
<dbReference type="SUPFAM" id="SSF74853">
    <property type="entry name" value="Lamin A/C globular tail domain"/>
    <property type="match status" value="1"/>
</dbReference>
<name>A0A1M7JLE7_RUMFL</name>
<feature type="signal peptide" evidence="3">
    <location>
        <begin position="1"/>
        <end position="30"/>
    </location>
</feature>
<dbReference type="InterPro" id="IPR005084">
    <property type="entry name" value="CBM6"/>
</dbReference>
<dbReference type="PROSITE" id="PS51766">
    <property type="entry name" value="DOCKERIN"/>
    <property type="match status" value="1"/>
</dbReference>
<feature type="domain" description="CBM6" evidence="4">
    <location>
        <begin position="858"/>
        <end position="980"/>
    </location>
</feature>
<dbReference type="OrthoDB" id="9806464at2"/>
<dbReference type="InterPro" id="IPR036415">
    <property type="entry name" value="Lamin_tail_dom_sf"/>
</dbReference>
<evidence type="ECO:0000256" key="1">
    <source>
        <dbReference type="ARBA" id="ARBA00022729"/>
    </source>
</evidence>
<feature type="domain" description="Dockerin" evidence="5">
    <location>
        <begin position="984"/>
        <end position="1043"/>
    </location>
</feature>
<dbReference type="InterPro" id="IPR018247">
    <property type="entry name" value="EF_Hand_1_Ca_BS"/>
</dbReference>
<dbReference type="CDD" id="cd14256">
    <property type="entry name" value="Dockerin_I"/>
    <property type="match status" value="1"/>
</dbReference>
<dbReference type="EMBL" id="FRCT01000006">
    <property type="protein sequence ID" value="SHM53939.1"/>
    <property type="molecule type" value="Genomic_DNA"/>
</dbReference>
<dbReference type="Pfam" id="PF08757">
    <property type="entry name" value="CotH"/>
    <property type="match status" value="1"/>
</dbReference>
<dbReference type="InterPro" id="IPR006584">
    <property type="entry name" value="Cellulose-bd_IV"/>
</dbReference>
<evidence type="ECO:0000313" key="7">
    <source>
        <dbReference type="EMBL" id="SHM53939.1"/>
    </source>
</evidence>
<dbReference type="PROSITE" id="PS51175">
    <property type="entry name" value="CBM6"/>
    <property type="match status" value="1"/>
</dbReference>
<dbReference type="GO" id="GO:0004553">
    <property type="term" value="F:hydrolase activity, hydrolyzing O-glycosyl compounds"/>
    <property type="evidence" value="ECO:0007669"/>
    <property type="project" value="InterPro"/>
</dbReference>
<gene>
    <name evidence="7" type="ORF">SAMN04487860_10688</name>
</gene>
<dbReference type="SUPFAM" id="SSF49785">
    <property type="entry name" value="Galactose-binding domain-like"/>
    <property type="match status" value="1"/>
</dbReference>
<feature type="region of interest" description="Disordered" evidence="2">
    <location>
        <begin position="806"/>
        <end position="840"/>
    </location>
</feature>
<dbReference type="InterPro" id="IPR014867">
    <property type="entry name" value="Spore_coat_CotH_CotH2/3/7"/>
</dbReference>
<keyword evidence="1 3" id="KW-0732">Signal</keyword>
<evidence type="ECO:0000259" key="5">
    <source>
        <dbReference type="PROSITE" id="PS51766"/>
    </source>
</evidence>
<evidence type="ECO:0000259" key="6">
    <source>
        <dbReference type="PROSITE" id="PS51841"/>
    </source>
</evidence>
<dbReference type="PROSITE" id="PS51841">
    <property type="entry name" value="LTD"/>
    <property type="match status" value="1"/>
</dbReference>
<feature type="chain" id="PRO_5012025755" evidence="3">
    <location>
        <begin position="31"/>
        <end position="1043"/>
    </location>
</feature>
<proteinExistence type="predicted"/>
<dbReference type="Proteomes" id="UP000184394">
    <property type="component" value="Unassembled WGS sequence"/>
</dbReference>
<dbReference type="InterPro" id="IPR008979">
    <property type="entry name" value="Galactose-bd-like_sf"/>
</dbReference>
<dbReference type="Pfam" id="PF00932">
    <property type="entry name" value="LTD"/>
    <property type="match status" value="1"/>
</dbReference>
<dbReference type="Pfam" id="PF03422">
    <property type="entry name" value="CBM_6"/>
    <property type="match status" value="1"/>
</dbReference>
<evidence type="ECO:0000256" key="3">
    <source>
        <dbReference type="SAM" id="SignalP"/>
    </source>
</evidence>
<dbReference type="Pfam" id="PF00404">
    <property type="entry name" value="Dockerin_1"/>
    <property type="match status" value="1"/>
</dbReference>
<dbReference type="GO" id="GO:0000272">
    <property type="term" value="P:polysaccharide catabolic process"/>
    <property type="evidence" value="ECO:0007669"/>
    <property type="project" value="InterPro"/>
</dbReference>
<dbReference type="InterPro" id="IPR001322">
    <property type="entry name" value="Lamin_tail_dom"/>
</dbReference>
<dbReference type="InterPro" id="IPR002105">
    <property type="entry name" value="Dockerin_1_rpt"/>
</dbReference>
<dbReference type="Pfam" id="PF13287">
    <property type="entry name" value="Fn3_assoc"/>
    <property type="match status" value="1"/>
</dbReference>
<dbReference type="InterPro" id="IPR026876">
    <property type="entry name" value="Fn3_assoc_repeat"/>
</dbReference>
<dbReference type="InterPro" id="IPR016134">
    <property type="entry name" value="Dockerin_dom"/>
</dbReference>
<evidence type="ECO:0000256" key="2">
    <source>
        <dbReference type="SAM" id="MobiDB-lite"/>
    </source>
</evidence>
<accession>A0A1M7JLE7</accession>
<dbReference type="RefSeq" id="WP_081373443.1">
    <property type="nucleotide sequence ID" value="NZ_FRCT01000006.1"/>
</dbReference>
<dbReference type="GO" id="GO:0030246">
    <property type="term" value="F:carbohydrate binding"/>
    <property type="evidence" value="ECO:0007669"/>
    <property type="project" value="InterPro"/>
</dbReference>
<dbReference type="PROSITE" id="PS00018">
    <property type="entry name" value="EF_HAND_1"/>
    <property type="match status" value="2"/>
</dbReference>
<feature type="domain" description="LTD" evidence="6">
    <location>
        <begin position="24"/>
        <end position="144"/>
    </location>
</feature>
<evidence type="ECO:0000259" key="4">
    <source>
        <dbReference type="PROSITE" id="PS51175"/>
    </source>
</evidence>
<evidence type="ECO:0000313" key="8">
    <source>
        <dbReference type="Proteomes" id="UP000184394"/>
    </source>
</evidence>
<dbReference type="AlphaFoldDB" id="A0A1M7JLE7"/>
<sequence length="1043" mass="115678">MKKQIKSRSIAGVLCLGMLLQSASYLPANADSNSQVTFNEVCAKNTNYHAADGGSYDWIELYNSSKTEADISGWGLTDKEGEPFRYVFPSGTKIAAEGRLVVFCDSDAAANNNKIAPFGLSASGETLILSDTNGNTVNKITFGALAENTSYGQYPEGSGEYYTLSCTPEKSNTEPEGTNAVHAPTFSHESGFYDSSFTLTLTADEGCDIYYTTDGSDPVFGSAKYTEPLTIKDMTDTKNRLSARTDIVPDGAEAPNKNVDKAAIIRAVAVDAQGRPSEYITKTYFVGKTNSGYYKNMKVVSLVTDPANLFDNDKGIYCLGKVYEEHRGEGKNPWDKKANYTMKGKEWERPAIFTMFDNGEKVIDQNVGIRIKGAFSRCLAQKSFNVYTRKDYGTEEFSFDFFSGKATKAKNGKAIKKYDGIVLRNGGNDNSGAFFRDSINQALVSDRAFATQATSECIVFIDGEFWGIYQVMEKLNKNYFSDHYGVMKSDVAIIKNSGLEEGSDNDLNDWRRACDGISNGNMSYDEFCSKFDIQSFMDYFAAQIYWCNADWPQNNFMAWRSNAVDPENPYADGKWRMVCFDTESGQGLYGTEDKVFSADCFRRIRESNCQLARVFNSLMNNEQFRNKFARTMMDLANYNFTTDRTKAVIDSYRNKFRQQVVDTFARFHSGGLSGSNGERRFEGDMNTVTEFYAQRYSHAERTLRSAARLSSEPQRLTVVNSPGNGSIKLNTLELGKINSWSGKYHKDYDIYIKATPVEGKTFSHWKVNGAKITNGDTSTASIKIRLEGDATVEAVYGDPNAKPTTTTTTITSKTTTTTSKTTTSTSKTSTATTTTKPVSSTPKVTSYSFKAGIVSLGKVVQAEKYDIKSGIDTENCSEGGLDVAYAENNDYIGFKNVDLSGVKNIDFRIGSNGARAQLEIRIDDPNGSVIGRMDIKSSNGWQTWNTQTCSVNETNGTHDIYFIFRGGDGYLYNINWWRTDKRDEKFALGDLNADGVVDIYDLCSMKKAIAKGEVQNFSAADMNGDDTINEADLELLRKFIKGE</sequence>
<dbReference type="InterPro" id="IPR036439">
    <property type="entry name" value="Dockerin_dom_sf"/>
</dbReference>
<dbReference type="SUPFAM" id="SSF63446">
    <property type="entry name" value="Type I dockerin domain"/>
    <property type="match status" value="1"/>
</dbReference>
<dbReference type="CDD" id="cd04084">
    <property type="entry name" value="CBM6_xylanase-like"/>
    <property type="match status" value="1"/>
</dbReference>
<dbReference type="Gene3D" id="2.60.120.260">
    <property type="entry name" value="Galactose-binding domain-like"/>
    <property type="match status" value="1"/>
</dbReference>
<reference evidence="7 8" key="1">
    <citation type="submission" date="2016-11" db="EMBL/GenBank/DDBJ databases">
        <authorList>
            <person name="Jaros S."/>
            <person name="Januszkiewicz K."/>
            <person name="Wedrychowicz H."/>
        </authorList>
    </citation>
    <scope>NUCLEOTIDE SEQUENCE [LARGE SCALE GENOMIC DNA]</scope>
    <source>
        <strain evidence="7 8">Y1</strain>
    </source>
</reference>
<organism evidence="7 8">
    <name type="scientific">Ruminococcus flavefaciens</name>
    <dbReference type="NCBI Taxonomy" id="1265"/>
    <lineage>
        <taxon>Bacteria</taxon>
        <taxon>Bacillati</taxon>
        <taxon>Bacillota</taxon>
        <taxon>Clostridia</taxon>
        <taxon>Eubacteriales</taxon>
        <taxon>Oscillospiraceae</taxon>
        <taxon>Ruminococcus</taxon>
    </lineage>
</organism>
<dbReference type="SMART" id="SM00606">
    <property type="entry name" value="CBD_IV"/>
    <property type="match status" value="1"/>
</dbReference>
<dbReference type="InterPro" id="IPR044060">
    <property type="entry name" value="Bacterial_rp_domain"/>
</dbReference>
<protein>
    <submittedName>
        <fullName evidence="7">Lamin Tail Domain</fullName>
    </submittedName>
</protein>
<dbReference type="Gene3D" id="1.10.1330.10">
    <property type="entry name" value="Dockerin domain"/>
    <property type="match status" value="1"/>
</dbReference>
<dbReference type="Gene3D" id="2.60.40.1260">
    <property type="entry name" value="Lamin Tail domain"/>
    <property type="match status" value="1"/>
</dbReference>